<reference evidence="2 3" key="1">
    <citation type="submission" date="2018-10" db="EMBL/GenBank/DDBJ databases">
        <title>A high-quality apple genome assembly.</title>
        <authorList>
            <person name="Hu J."/>
        </authorList>
    </citation>
    <scope>NUCLEOTIDE SEQUENCE [LARGE SCALE GENOMIC DNA]</scope>
    <source>
        <strain evidence="3">cv. HFTH1</strain>
        <tissue evidence="2">Young leaf</tissue>
    </source>
</reference>
<keyword evidence="3" id="KW-1185">Reference proteome</keyword>
<name>A0A498HQX8_MALDO</name>
<comment type="caution">
    <text evidence="2">The sequence shown here is derived from an EMBL/GenBank/DDBJ whole genome shotgun (WGS) entry which is preliminary data.</text>
</comment>
<evidence type="ECO:0000313" key="2">
    <source>
        <dbReference type="EMBL" id="RXH71551.1"/>
    </source>
</evidence>
<feature type="chain" id="PRO_5019829327" evidence="1">
    <location>
        <begin position="21"/>
        <end position="96"/>
    </location>
</feature>
<proteinExistence type="predicted"/>
<dbReference type="EMBL" id="RDQH01000342">
    <property type="protein sequence ID" value="RXH71551.1"/>
    <property type="molecule type" value="Genomic_DNA"/>
</dbReference>
<evidence type="ECO:0000256" key="1">
    <source>
        <dbReference type="SAM" id="SignalP"/>
    </source>
</evidence>
<feature type="signal peptide" evidence="1">
    <location>
        <begin position="1"/>
        <end position="20"/>
    </location>
</feature>
<dbReference type="AlphaFoldDB" id="A0A498HQX8"/>
<dbReference type="Proteomes" id="UP000290289">
    <property type="component" value="Chromosome 16"/>
</dbReference>
<sequence length="96" mass="10840">MRYMAVPFLQFAIAATAVESSISAICNRCTCYWEFVASCPSGVAAETMEFYEDVKIRMVVNSDAEAFQVCNAYAIRKGFNLRKGHIRRDKSNNIIQ</sequence>
<evidence type="ECO:0000313" key="3">
    <source>
        <dbReference type="Proteomes" id="UP000290289"/>
    </source>
</evidence>
<organism evidence="2 3">
    <name type="scientific">Malus domestica</name>
    <name type="common">Apple</name>
    <name type="synonym">Pyrus malus</name>
    <dbReference type="NCBI Taxonomy" id="3750"/>
    <lineage>
        <taxon>Eukaryota</taxon>
        <taxon>Viridiplantae</taxon>
        <taxon>Streptophyta</taxon>
        <taxon>Embryophyta</taxon>
        <taxon>Tracheophyta</taxon>
        <taxon>Spermatophyta</taxon>
        <taxon>Magnoliopsida</taxon>
        <taxon>eudicotyledons</taxon>
        <taxon>Gunneridae</taxon>
        <taxon>Pentapetalae</taxon>
        <taxon>rosids</taxon>
        <taxon>fabids</taxon>
        <taxon>Rosales</taxon>
        <taxon>Rosaceae</taxon>
        <taxon>Amygdaloideae</taxon>
        <taxon>Maleae</taxon>
        <taxon>Malus</taxon>
    </lineage>
</organism>
<accession>A0A498HQX8</accession>
<protein>
    <submittedName>
        <fullName evidence="2">Uncharacterized protein</fullName>
    </submittedName>
</protein>
<gene>
    <name evidence="2" type="ORF">DVH24_018906</name>
</gene>
<keyword evidence="1" id="KW-0732">Signal</keyword>